<protein>
    <submittedName>
        <fullName evidence="5">Uncharacterized protein</fullName>
    </submittedName>
</protein>
<dbReference type="PANTHER" id="PTHR12652:SF25">
    <property type="entry name" value="MICROBODY (PEROXISOME) PROLIFERATION PROTEIN PEROXIN 11C (EUROFUNG)"/>
    <property type="match status" value="1"/>
</dbReference>
<dbReference type="EMBL" id="JACAZF010000011">
    <property type="protein sequence ID" value="KAF7292986.1"/>
    <property type="molecule type" value="Genomic_DNA"/>
</dbReference>
<comment type="subcellular location">
    <subcellularLocation>
        <location evidence="4">Peroxisome membrane</location>
    </subcellularLocation>
</comment>
<keyword evidence="6" id="KW-1185">Reference proteome</keyword>
<dbReference type="Proteomes" id="UP000636479">
    <property type="component" value="Unassembled WGS sequence"/>
</dbReference>
<dbReference type="OrthoDB" id="10005898at2759"/>
<dbReference type="InterPro" id="IPR008733">
    <property type="entry name" value="PEX11"/>
</dbReference>
<dbReference type="GO" id="GO:0016559">
    <property type="term" value="P:peroxisome fission"/>
    <property type="evidence" value="ECO:0007669"/>
    <property type="project" value="InterPro"/>
</dbReference>
<organism evidence="5 6">
    <name type="scientific">Mycena indigotica</name>
    <dbReference type="NCBI Taxonomy" id="2126181"/>
    <lineage>
        <taxon>Eukaryota</taxon>
        <taxon>Fungi</taxon>
        <taxon>Dikarya</taxon>
        <taxon>Basidiomycota</taxon>
        <taxon>Agaricomycotina</taxon>
        <taxon>Agaricomycetes</taxon>
        <taxon>Agaricomycetidae</taxon>
        <taxon>Agaricales</taxon>
        <taxon>Marasmiineae</taxon>
        <taxon>Mycenaceae</taxon>
        <taxon>Mycena</taxon>
    </lineage>
</organism>
<evidence type="ECO:0000256" key="3">
    <source>
        <dbReference type="ARBA" id="ARBA00023140"/>
    </source>
</evidence>
<dbReference type="PANTHER" id="PTHR12652">
    <property type="entry name" value="PEROXISOMAL BIOGENESIS FACTOR 11"/>
    <property type="match status" value="1"/>
</dbReference>
<name>A0A8H6S535_9AGAR</name>
<keyword evidence="3" id="KW-0576">Peroxisome</keyword>
<dbReference type="Pfam" id="PF05648">
    <property type="entry name" value="PEX11"/>
    <property type="match status" value="1"/>
</dbReference>
<evidence type="ECO:0000313" key="6">
    <source>
        <dbReference type="Proteomes" id="UP000636479"/>
    </source>
</evidence>
<comment type="caution">
    <text evidence="5">The sequence shown here is derived from an EMBL/GenBank/DDBJ whole genome shotgun (WGS) entry which is preliminary data.</text>
</comment>
<evidence type="ECO:0000256" key="2">
    <source>
        <dbReference type="ARBA" id="ARBA00023136"/>
    </source>
</evidence>
<dbReference type="GeneID" id="59351004"/>
<evidence type="ECO:0000313" key="5">
    <source>
        <dbReference type="EMBL" id="KAF7292986.1"/>
    </source>
</evidence>
<dbReference type="GO" id="GO:0005778">
    <property type="term" value="C:peroxisomal membrane"/>
    <property type="evidence" value="ECO:0007669"/>
    <property type="project" value="UniProtKB-SubCell"/>
</dbReference>
<evidence type="ECO:0000256" key="1">
    <source>
        <dbReference type="ARBA" id="ARBA00022593"/>
    </source>
</evidence>
<gene>
    <name evidence="5" type="ORF">MIND_01197900</name>
</gene>
<dbReference type="RefSeq" id="XP_037215414.1">
    <property type="nucleotide sequence ID" value="XM_037368488.1"/>
</dbReference>
<evidence type="ECO:0000256" key="4">
    <source>
        <dbReference type="ARBA" id="ARBA00046271"/>
    </source>
</evidence>
<proteinExistence type="predicted"/>
<keyword evidence="1" id="KW-0962">Peroxisome biogenesis</keyword>
<sequence length="265" mass="29766">MSSRPTKQFSLDDALLGFIGANTPPSETIDHAVRFLGTYSGTDKFLMATQYMAKFIAPFILYRAQLQFRAGKRPKPVSLTEEGLFKFAGQISAARRIMGFPNILYFIKALSALERNPPASRLILNVGRIQCLSMLVFYPLEYVSFFSAPASGPLLRISPKDALFAQLWSVRAWLVFTAFKIVEQAHDLIALLRKHTYHKDEAERAKIAKRKFHLTYALISNVVRLPVILHWSVIGGIYKNEIWTSGLSLVSALAALKGGWESTRL</sequence>
<accession>A0A8H6S535</accession>
<reference evidence="5" key="1">
    <citation type="submission" date="2020-05" db="EMBL/GenBank/DDBJ databases">
        <title>Mycena genomes resolve the evolution of fungal bioluminescence.</title>
        <authorList>
            <person name="Tsai I.J."/>
        </authorList>
    </citation>
    <scope>NUCLEOTIDE SEQUENCE</scope>
    <source>
        <strain evidence="5">171206Taipei</strain>
    </source>
</reference>
<keyword evidence="2" id="KW-0472">Membrane</keyword>
<dbReference type="AlphaFoldDB" id="A0A8H6S535"/>